<dbReference type="GO" id="GO:0016491">
    <property type="term" value="F:oxidoreductase activity"/>
    <property type="evidence" value="ECO:0007669"/>
    <property type="project" value="InterPro"/>
</dbReference>
<dbReference type="PANTHER" id="PTHR13887">
    <property type="entry name" value="GLUTATHIONE S-TRANSFERASE KAPPA"/>
    <property type="match status" value="1"/>
</dbReference>
<dbReference type="EMBL" id="WUMV01000002">
    <property type="protein sequence ID" value="MXN64602.1"/>
    <property type="molecule type" value="Genomic_DNA"/>
</dbReference>
<dbReference type="InterPro" id="IPR036249">
    <property type="entry name" value="Thioredoxin-like_sf"/>
</dbReference>
<evidence type="ECO:0000313" key="2">
    <source>
        <dbReference type="EMBL" id="MXN64602.1"/>
    </source>
</evidence>
<dbReference type="Proteomes" id="UP000433101">
    <property type="component" value="Unassembled WGS sequence"/>
</dbReference>
<name>A0A7X3LT20_9HYPH</name>
<proteinExistence type="predicted"/>
<dbReference type="InterPro" id="IPR001853">
    <property type="entry name" value="DSBA-like_thioredoxin_dom"/>
</dbReference>
<feature type="domain" description="DSBA-like thioredoxin" evidence="1">
    <location>
        <begin position="8"/>
        <end position="208"/>
    </location>
</feature>
<accession>A0A7X3LT20</accession>
<gene>
    <name evidence="2" type="ORF">GR183_06765</name>
</gene>
<reference evidence="2 3" key="1">
    <citation type="submission" date="2019-12" db="EMBL/GenBank/DDBJ databases">
        <authorList>
            <person name="Li M."/>
        </authorList>
    </citation>
    <scope>NUCLEOTIDE SEQUENCE [LARGE SCALE GENOMIC DNA]</scope>
    <source>
        <strain evidence="2 3">GBMRC 2046</strain>
    </source>
</reference>
<dbReference type="SUPFAM" id="SSF52833">
    <property type="entry name" value="Thioredoxin-like"/>
    <property type="match status" value="1"/>
</dbReference>
<dbReference type="Gene3D" id="3.40.30.10">
    <property type="entry name" value="Glutaredoxin"/>
    <property type="match status" value="1"/>
</dbReference>
<organism evidence="2 3">
    <name type="scientific">Stappia sediminis</name>
    <dbReference type="NCBI Taxonomy" id="2692190"/>
    <lineage>
        <taxon>Bacteria</taxon>
        <taxon>Pseudomonadati</taxon>
        <taxon>Pseudomonadota</taxon>
        <taxon>Alphaproteobacteria</taxon>
        <taxon>Hyphomicrobiales</taxon>
        <taxon>Stappiaceae</taxon>
        <taxon>Stappia</taxon>
    </lineage>
</organism>
<keyword evidence="3" id="KW-1185">Reference proteome</keyword>
<dbReference type="RefSeq" id="WP_160774801.1">
    <property type="nucleotide sequence ID" value="NZ_WUMV01000002.1"/>
</dbReference>
<comment type="caution">
    <text evidence="2">The sequence shown here is derived from an EMBL/GenBank/DDBJ whole genome shotgun (WGS) entry which is preliminary data.</text>
</comment>
<dbReference type="Pfam" id="PF01323">
    <property type="entry name" value="DSBA"/>
    <property type="match status" value="1"/>
</dbReference>
<dbReference type="CDD" id="cd03024">
    <property type="entry name" value="DsbA_FrnE"/>
    <property type="match status" value="1"/>
</dbReference>
<protein>
    <submittedName>
        <fullName evidence="2">Thioredoxin domain-containing protein</fullName>
    </submittedName>
</protein>
<sequence length="220" mass="24556">MNEEQTIVIDVVSDVMCPWCFIGKKRLESALREIPEIPVAVRWRPFQLDATLPHEGKDRQAYLNDKFGGRERAAEIYSRIKSAGAGDGIDFQFDKITKSPNTLDCHRLILWARADGLEDKAVQRLFEMYFLEGVDLSVTENLVAVAREIGMDAERVAERLATDEDLDRIKTEIESAHQMGVNGVPCVIIDERFALMGAETPETIVAAIKHAKETKPGAAA</sequence>
<evidence type="ECO:0000259" key="1">
    <source>
        <dbReference type="Pfam" id="PF01323"/>
    </source>
</evidence>
<evidence type="ECO:0000313" key="3">
    <source>
        <dbReference type="Proteomes" id="UP000433101"/>
    </source>
</evidence>
<dbReference type="AlphaFoldDB" id="A0A7X3LT20"/>
<dbReference type="PANTHER" id="PTHR13887:SF41">
    <property type="entry name" value="THIOREDOXIN SUPERFAMILY PROTEIN"/>
    <property type="match status" value="1"/>
</dbReference>